<evidence type="ECO:0000256" key="1">
    <source>
        <dbReference type="ARBA" id="ARBA00022603"/>
    </source>
</evidence>
<dbReference type="InterPro" id="IPR041698">
    <property type="entry name" value="Methyltransf_25"/>
</dbReference>
<dbReference type="Proteomes" id="UP000287969">
    <property type="component" value="Chromosome"/>
</dbReference>
<keyword evidence="1 4" id="KW-0489">Methyltransferase</keyword>
<organism evidence="4 5">
    <name type="scientific">Acidilutibacter cellobiosedens</name>
    <dbReference type="NCBI Taxonomy" id="2507161"/>
    <lineage>
        <taxon>Bacteria</taxon>
        <taxon>Bacillati</taxon>
        <taxon>Bacillota</taxon>
        <taxon>Tissierellia</taxon>
        <taxon>Tissierellales</taxon>
        <taxon>Acidilutibacteraceae</taxon>
        <taxon>Acidilutibacter</taxon>
    </lineage>
</organism>
<dbReference type="Gene3D" id="3.40.50.150">
    <property type="entry name" value="Vaccinia Virus protein VP39"/>
    <property type="match status" value="1"/>
</dbReference>
<name>A0A410QFQ9_9FIRM</name>
<protein>
    <submittedName>
        <fullName evidence="4">Class I SAM-dependent methyltransferase</fullName>
    </submittedName>
</protein>
<dbReference type="PANTHER" id="PTHR43861:SF1">
    <property type="entry name" value="TRANS-ACONITATE 2-METHYLTRANSFERASE"/>
    <property type="match status" value="1"/>
</dbReference>
<dbReference type="EMBL" id="CP035282">
    <property type="protein sequence ID" value="QAT62913.1"/>
    <property type="molecule type" value="Genomic_DNA"/>
</dbReference>
<dbReference type="KEGG" id="spoa:EQM13_15725"/>
<dbReference type="OrthoDB" id="9804312at2"/>
<dbReference type="GO" id="GO:0032259">
    <property type="term" value="P:methylation"/>
    <property type="evidence" value="ECO:0007669"/>
    <property type="project" value="UniProtKB-KW"/>
</dbReference>
<accession>A0A410QFQ9</accession>
<evidence type="ECO:0000313" key="5">
    <source>
        <dbReference type="Proteomes" id="UP000287969"/>
    </source>
</evidence>
<sequence length="224" mass="25966">MISEESININTVKSGGLFMDTKLIKLNLQKFYNQEASLRNANSKEEWKKNQRDYFYNNYIKAENKRSLLEIGAGTGEDSQFFMKCGLRVTAVDLSSEMVKICSKKSVEAYEWDFYNIAALNRKFDCIWSMNSLLHVPKPDLSHVLNEIDSVLNENGLFYMGVYGGIDTESNYINEVSDVPRYFSYYSEYKLKEILGGIFEIIEFKQMDVGRNTDFQAAIMRTRK</sequence>
<reference evidence="5" key="1">
    <citation type="submission" date="2019-01" db="EMBL/GenBank/DDBJ databases">
        <title>Draft genomes of a novel of Sporanaerobacter strains.</title>
        <authorList>
            <person name="Ma S."/>
        </authorList>
    </citation>
    <scope>NUCLEOTIDE SEQUENCE [LARGE SCALE GENOMIC DNA]</scope>
    <source>
        <strain evidence="5">NJN-17</strain>
    </source>
</reference>
<dbReference type="AlphaFoldDB" id="A0A410QFQ9"/>
<dbReference type="Pfam" id="PF13649">
    <property type="entry name" value="Methyltransf_25"/>
    <property type="match status" value="1"/>
</dbReference>
<keyword evidence="2 4" id="KW-0808">Transferase</keyword>
<gene>
    <name evidence="4" type="ORF">EQM13_15725</name>
</gene>
<dbReference type="CDD" id="cd02440">
    <property type="entry name" value="AdoMet_MTases"/>
    <property type="match status" value="1"/>
</dbReference>
<dbReference type="PANTHER" id="PTHR43861">
    <property type="entry name" value="TRANS-ACONITATE 2-METHYLTRANSFERASE-RELATED"/>
    <property type="match status" value="1"/>
</dbReference>
<proteinExistence type="predicted"/>
<dbReference type="GO" id="GO:0008168">
    <property type="term" value="F:methyltransferase activity"/>
    <property type="evidence" value="ECO:0007669"/>
    <property type="project" value="UniProtKB-KW"/>
</dbReference>
<keyword evidence="5" id="KW-1185">Reference proteome</keyword>
<dbReference type="InterPro" id="IPR029063">
    <property type="entry name" value="SAM-dependent_MTases_sf"/>
</dbReference>
<feature type="domain" description="Methyltransferase" evidence="3">
    <location>
        <begin position="69"/>
        <end position="156"/>
    </location>
</feature>
<evidence type="ECO:0000259" key="3">
    <source>
        <dbReference type="Pfam" id="PF13649"/>
    </source>
</evidence>
<evidence type="ECO:0000256" key="2">
    <source>
        <dbReference type="ARBA" id="ARBA00022679"/>
    </source>
</evidence>
<evidence type="ECO:0000313" key="4">
    <source>
        <dbReference type="EMBL" id="QAT62913.1"/>
    </source>
</evidence>
<dbReference type="SUPFAM" id="SSF53335">
    <property type="entry name" value="S-adenosyl-L-methionine-dependent methyltransferases"/>
    <property type="match status" value="1"/>
</dbReference>